<keyword evidence="2 3" id="KW-0378">Hydrolase</keyword>
<dbReference type="RefSeq" id="WP_072909843.1">
    <property type="nucleotide sequence ID" value="NZ_FQZT01000019.1"/>
</dbReference>
<protein>
    <recommendedName>
        <fullName evidence="3">Probable chemoreceptor glutamine deamidase CheD</fullName>
        <ecNumber evidence="3">3.5.1.44</ecNumber>
    </recommendedName>
</protein>
<dbReference type="EC" id="3.5.1.44" evidence="3"/>
<evidence type="ECO:0000256" key="2">
    <source>
        <dbReference type="ARBA" id="ARBA00022801"/>
    </source>
</evidence>
<sequence length="160" mass="17185">MIVDIAGTEASLFLKPGELAVTNTPTRVSTVLGSCIALTLYNPRLKCGAICHAVLPQSGCEGGNFRYVDSAFGYMLERFQHMGIALHEIDVKLFGGSEVLRKQSPSPVISIGRSNIEAAKSLVAQKGLALKVEHVGGPVGRKIHFFTHTGVIYLRHLQAA</sequence>
<gene>
    <name evidence="3" type="primary">cheD</name>
    <name evidence="4" type="ORF">SAMN02745165_03310</name>
</gene>
<dbReference type="OrthoDB" id="9807202at2"/>
<evidence type="ECO:0000256" key="3">
    <source>
        <dbReference type="HAMAP-Rule" id="MF_01440"/>
    </source>
</evidence>
<dbReference type="Pfam" id="PF03975">
    <property type="entry name" value="CheD"/>
    <property type="match status" value="1"/>
</dbReference>
<dbReference type="STRING" id="1122189.SAMN02745165_03310"/>
<dbReference type="PANTHER" id="PTHR35147">
    <property type="entry name" value="CHEMORECEPTOR GLUTAMINE DEAMIDASE CHED-RELATED"/>
    <property type="match status" value="1"/>
</dbReference>
<dbReference type="InterPro" id="IPR011324">
    <property type="entry name" value="Cytotoxic_necrot_fac-like_cat"/>
</dbReference>
<proteinExistence type="inferred from homology"/>
<dbReference type="AlphaFoldDB" id="A0A1M6MKX7"/>
<dbReference type="Proteomes" id="UP000184171">
    <property type="component" value="Unassembled WGS sequence"/>
</dbReference>
<keyword evidence="1 3" id="KW-0145">Chemotaxis</keyword>
<name>A0A1M6MKX7_MALRU</name>
<dbReference type="PANTHER" id="PTHR35147:SF1">
    <property type="entry name" value="CHEMORECEPTOR GLUTAMINE DEAMIDASE CHED-RELATED"/>
    <property type="match status" value="1"/>
</dbReference>
<dbReference type="CDD" id="cd16352">
    <property type="entry name" value="CheD"/>
    <property type="match status" value="1"/>
</dbReference>
<accession>A0A1M6MKX7</accession>
<comment type="similarity">
    <text evidence="3">Belongs to the CheD family.</text>
</comment>
<dbReference type="Gene3D" id="3.30.1330.200">
    <property type="match status" value="1"/>
</dbReference>
<dbReference type="GO" id="GO:0006935">
    <property type="term" value="P:chemotaxis"/>
    <property type="evidence" value="ECO:0007669"/>
    <property type="project" value="UniProtKB-UniRule"/>
</dbReference>
<evidence type="ECO:0000313" key="5">
    <source>
        <dbReference type="Proteomes" id="UP000184171"/>
    </source>
</evidence>
<dbReference type="SUPFAM" id="SSF64438">
    <property type="entry name" value="CNF1/YfiH-like putative cysteine hydrolases"/>
    <property type="match status" value="1"/>
</dbReference>
<dbReference type="HAMAP" id="MF_01440">
    <property type="entry name" value="CheD"/>
    <property type="match status" value="1"/>
</dbReference>
<comment type="function">
    <text evidence="3">Probably deamidates glutamine residues to glutamate on methyl-accepting chemotaxis receptors (MCPs), playing an important role in chemotaxis.</text>
</comment>
<keyword evidence="5" id="KW-1185">Reference proteome</keyword>
<comment type="catalytic activity">
    <reaction evidence="3">
        <text>L-glutaminyl-[protein] + H2O = L-glutamyl-[protein] + NH4(+)</text>
        <dbReference type="Rhea" id="RHEA:16441"/>
        <dbReference type="Rhea" id="RHEA-COMP:10207"/>
        <dbReference type="Rhea" id="RHEA-COMP:10208"/>
        <dbReference type="ChEBI" id="CHEBI:15377"/>
        <dbReference type="ChEBI" id="CHEBI:28938"/>
        <dbReference type="ChEBI" id="CHEBI:29973"/>
        <dbReference type="ChEBI" id="CHEBI:30011"/>
        <dbReference type="EC" id="3.5.1.44"/>
    </reaction>
</comment>
<organism evidence="4 5">
    <name type="scientific">Malonomonas rubra DSM 5091</name>
    <dbReference type="NCBI Taxonomy" id="1122189"/>
    <lineage>
        <taxon>Bacteria</taxon>
        <taxon>Pseudomonadati</taxon>
        <taxon>Thermodesulfobacteriota</taxon>
        <taxon>Desulfuromonadia</taxon>
        <taxon>Desulfuromonadales</taxon>
        <taxon>Geopsychrobacteraceae</taxon>
        <taxon>Malonomonas</taxon>
    </lineage>
</organism>
<dbReference type="InterPro" id="IPR038592">
    <property type="entry name" value="CheD-like_sf"/>
</dbReference>
<reference evidence="4 5" key="1">
    <citation type="submission" date="2016-11" db="EMBL/GenBank/DDBJ databases">
        <authorList>
            <person name="Jaros S."/>
            <person name="Januszkiewicz K."/>
            <person name="Wedrychowicz H."/>
        </authorList>
    </citation>
    <scope>NUCLEOTIDE SEQUENCE [LARGE SCALE GENOMIC DNA]</scope>
    <source>
        <strain evidence="4 5">DSM 5091</strain>
    </source>
</reference>
<dbReference type="EMBL" id="FQZT01000019">
    <property type="protein sequence ID" value="SHJ83933.1"/>
    <property type="molecule type" value="Genomic_DNA"/>
</dbReference>
<dbReference type="GO" id="GO:0050568">
    <property type="term" value="F:protein-glutamine glutaminase activity"/>
    <property type="evidence" value="ECO:0007669"/>
    <property type="project" value="UniProtKB-UniRule"/>
</dbReference>
<evidence type="ECO:0000256" key="1">
    <source>
        <dbReference type="ARBA" id="ARBA00022500"/>
    </source>
</evidence>
<dbReference type="InterPro" id="IPR005659">
    <property type="entry name" value="Chemorcpt_Glu_NH3ase_CheD"/>
</dbReference>
<evidence type="ECO:0000313" key="4">
    <source>
        <dbReference type="EMBL" id="SHJ83933.1"/>
    </source>
</evidence>